<reference evidence="3 4" key="1">
    <citation type="submission" date="2022-06" db="EMBL/GenBank/DDBJ databases">
        <title>Actinoplanes abujensis sp. nov., isolated from Nigerian arid soil.</title>
        <authorList>
            <person name="Ding P."/>
        </authorList>
    </citation>
    <scope>NUCLEOTIDE SEQUENCE [LARGE SCALE GENOMIC DNA]</scope>
    <source>
        <strain evidence="4">TRM88002</strain>
    </source>
</reference>
<gene>
    <name evidence="3" type="ORF">LXN57_32540</name>
</gene>
<organism evidence="3 4">
    <name type="scientific">Paractinoplanes hotanensis</name>
    <dbReference type="NCBI Taxonomy" id="2906497"/>
    <lineage>
        <taxon>Bacteria</taxon>
        <taxon>Bacillati</taxon>
        <taxon>Actinomycetota</taxon>
        <taxon>Actinomycetes</taxon>
        <taxon>Micromonosporales</taxon>
        <taxon>Micromonosporaceae</taxon>
        <taxon>Paractinoplanes</taxon>
    </lineage>
</organism>
<accession>A0ABT0YA09</accession>
<comment type="similarity">
    <text evidence="1">Belongs to the universal stress protein A family.</text>
</comment>
<sequence>MRAVSEAPVLVGIDGSVRSLDAVLCAASAAAARGRPLRIVYAHIWPLLHQGTPPGVPRVSAASLAEQAENDLAEAARVAASVSPDLVIGTALIPGAAAPVLISESRHAELLVLGDRGLGAFSGMIIGSIAVQAATHAHCPVLVVRGVTRDSGPVVAGVDGSAMSAAAIEFSAAEAVRRGTHLVALHAYTDVHPYGSDPETPPGHKAAVIEEGHRQALTETIAATAARFPELTIRHEAVNGSAGRLLTERSQEAQLVVVGSRGRGGFTGLVLGSVSQHLVYHAECPVAVVRPALVTTM</sequence>
<proteinExistence type="inferred from homology"/>
<evidence type="ECO:0000256" key="1">
    <source>
        <dbReference type="ARBA" id="ARBA00008791"/>
    </source>
</evidence>
<feature type="domain" description="UspA" evidence="2">
    <location>
        <begin position="9"/>
        <end position="145"/>
    </location>
</feature>
<keyword evidence="4" id="KW-1185">Reference proteome</keyword>
<name>A0ABT0YA09_9ACTN</name>
<dbReference type="SUPFAM" id="SSF52402">
    <property type="entry name" value="Adenine nucleotide alpha hydrolases-like"/>
    <property type="match status" value="2"/>
</dbReference>
<dbReference type="PANTHER" id="PTHR31964:SF113">
    <property type="entry name" value="USPA DOMAIN-CONTAINING PROTEIN"/>
    <property type="match status" value="1"/>
</dbReference>
<evidence type="ECO:0000313" key="3">
    <source>
        <dbReference type="EMBL" id="MCM4082307.1"/>
    </source>
</evidence>
<dbReference type="RefSeq" id="WP_251802024.1">
    <property type="nucleotide sequence ID" value="NZ_JAMQOL010000047.1"/>
</dbReference>
<dbReference type="Pfam" id="PF00582">
    <property type="entry name" value="Usp"/>
    <property type="match status" value="2"/>
</dbReference>
<dbReference type="EMBL" id="JAMQOL010000047">
    <property type="protein sequence ID" value="MCM4082307.1"/>
    <property type="molecule type" value="Genomic_DNA"/>
</dbReference>
<dbReference type="InterPro" id="IPR014729">
    <property type="entry name" value="Rossmann-like_a/b/a_fold"/>
</dbReference>
<evidence type="ECO:0000259" key="2">
    <source>
        <dbReference type="Pfam" id="PF00582"/>
    </source>
</evidence>
<dbReference type="Gene3D" id="3.40.50.620">
    <property type="entry name" value="HUPs"/>
    <property type="match status" value="2"/>
</dbReference>
<dbReference type="Proteomes" id="UP001523216">
    <property type="component" value="Unassembled WGS sequence"/>
</dbReference>
<dbReference type="InterPro" id="IPR006015">
    <property type="entry name" value="Universal_stress_UspA"/>
</dbReference>
<comment type="caution">
    <text evidence="3">The sequence shown here is derived from an EMBL/GenBank/DDBJ whole genome shotgun (WGS) entry which is preliminary data.</text>
</comment>
<evidence type="ECO:0000313" key="4">
    <source>
        <dbReference type="Proteomes" id="UP001523216"/>
    </source>
</evidence>
<feature type="domain" description="UspA" evidence="2">
    <location>
        <begin position="153"/>
        <end position="290"/>
    </location>
</feature>
<protein>
    <submittedName>
        <fullName evidence="3">Universal stress protein</fullName>
    </submittedName>
</protein>
<dbReference type="PRINTS" id="PR01438">
    <property type="entry name" value="UNVRSLSTRESS"/>
</dbReference>
<dbReference type="InterPro" id="IPR006016">
    <property type="entry name" value="UspA"/>
</dbReference>
<dbReference type="PANTHER" id="PTHR31964">
    <property type="entry name" value="ADENINE NUCLEOTIDE ALPHA HYDROLASES-LIKE SUPERFAMILY PROTEIN"/>
    <property type="match status" value="1"/>
</dbReference>